<comment type="caution">
    <text evidence="1">The sequence shown here is derived from an EMBL/GenBank/DDBJ whole genome shotgun (WGS) entry which is preliminary data.</text>
</comment>
<gene>
    <name evidence="1" type="ORF">LCGC14_0748110</name>
</gene>
<name>A0A0F9QPN3_9ZZZZ</name>
<dbReference type="AlphaFoldDB" id="A0A0F9QPN3"/>
<sequence length="79" mass="9061">MTNKYGAQVVIDGMNMFDIITIISKKNKRYIANALDEMEEVLGSDTEAFIKVRKIFLDTQNDYTRSIFVTLFGDIEGIF</sequence>
<organism evidence="1">
    <name type="scientific">marine sediment metagenome</name>
    <dbReference type="NCBI Taxonomy" id="412755"/>
    <lineage>
        <taxon>unclassified sequences</taxon>
        <taxon>metagenomes</taxon>
        <taxon>ecological metagenomes</taxon>
    </lineage>
</organism>
<protein>
    <submittedName>
        <fullName evidence="1">Uncharacterized protein</fullName>
    </submittedName>
</protein>
<evidence type="ECO:0000313" key="1">
    <source>
        <dbReference type="EMBL" id="KKN38967.1"/>
    </source>
</evidence>
<reference evidence="1" key="1">
    <citation type="journal article" date="2015" name="Nature">
        <title>Complex archaea that bridge the gap between prokaryotes and eukaryotes.</title>
        <authorList>
            <person name="Spang A."/>
            <person name="Saw J.H."/>
            <person name="Jorgensen S.L."/>
            <person name="Zaremba-Niedzwiedzka K."/>
            <person name="Martijn J."/>
            <person name="Lind A.E."/>
            <person name="van Eijk R."/>
            <person name="Schleper C."/>
            <person name="Guy L."/>
            <person name="Ettema T.J."/>
        </authorList>
    </citation>
    <scope>NUCLEOTIDE SEQUENCE</scope>
</reference>
<accession>A0A0F9QPN3</accession>
<dbReference type="EMBL" id="LAZR01001791">
    <property type="protein sequence ID" value="KKN38967.1"/>
    <property type="molecule type" value="Genomic_DNA"/>
</dbReference>
<proteinExistence type="predicted"/>